<evidence type="ECO:0000256" key="1">
    <source>
        <dbReference type="SAM" id="Phobius"/>
    </source>
</evidence>
<feature type="transmembrane region" description="Helical" evidence="1">
    <location>
        <begin position="410"/>
        <end position="431"/>
    </location>
</feature>
<keyword evidence="1" id="KW-1133">Transmembrane helix</keyword>
<name>A0A4R0N8L4_9SPHI</name>
<keyword evidence="3" id="KW-1185">Reference proteome</keyword>
<protein>
    <submittedName>
        <fullName evidence="2">Uncharacterized protein</fullName>
    </submittedName>
</protein>
<gene>
    <name evidence="2" type="ORF">EZ444_10975</name>
</gene>
<dbReference type="RefSeq" id="WP_131608795.1">
    <property type="nucleotide sequence ID" value="NZ_SJSM01000005.1"/>
</dbReference>
<dbReference type="AlphaFoldDB" id="A0A4R0N8L4"/>
<keyword evidence="1" id="KW-0472">Membrane</keyword>
<sequence length="506" mass="58007">MIKLTSGLFNDLITGKLKADSFFGLWYSRRREGNMISIQNCVIEQPMIFEEDLKCDFHIEFLKCEFISSLQIRNGIYKNLIFRDVKQHEKSSIELGVEECGGVSFIDNCVFNGYFNFEKGSYNKIHVQDVNFKTLTFDNGAYKYIYFGTSGFSGGLFFKNGVYEILRLAGIKSSGLYFEHGKYLDLSIESVSQVETIYFTYGSFSLLSFASENISKIVTTTTIDYDRLHIEQLSFAQLGKITALFDDAIIDSIIFSPAFMNKDAVLRFQNVTSNSLRFKSFINYGQVSFFDLRLDGELLIQNSDLGKTAFISCTIKGALLNLDNSKITDASFNNTAFPIRIAQDNNQQRLAYAQLKKISESKGDYLEANRFYSSEMNSFYESITWKKNFWEKLNLSFNKYSNNHGQSWELALFCILLLSIATYLLYLHLLGIRPGHLISSKDRDYFWKCLSYYFDFLNPVHRTDEIAKGLSVTAASTARIIEGASRIFIAFGIYQFVQAFRKHGKK</sequence>
<accession>A0A4R0N8L4</accession>
<evidence type="ECO:0000313" key="2">
    <source>
        <dbReference type="EMBL" id="TCC96498.1"/>
    </source>
</evidence>
<dbReference type="OrthoDB" id="965965at2"/>
<reference evidence="2 3" key="1">
    <citation type="submission" date="2019-02" db="EMBL/GenBank/DDBJ databases">
        <title>Pedobacter sp. RP-3-8 sp. nov., isolated from Arctic soil.</title>
        <authorList>
            <person name="Dahal R.H."/>
        </authorList>
    </citation>
    <scope>NUCLEOTIDE SEQUENCE [LARGE SCALE GENOMIC DNA]</scope>
    <source>
        <strain evidence="2 3">RP-3-8</strain>
    </source>
</reference>
<proteinExistence type="predicted"/>
<comment type="caution">
    <text evidence="2">The sequence shown here is derived from an EMBL/GenBank/DDBJ whole genome shotgun (WGS) entry which is preliminary data.</text>
</comment>
<organism evidence="2 3">
    <name type="scientific">Pedobacter hiemivivus</name>
    <dbReference type="NCBI Taxonomy" id="2530454"/>
    <lineage>
        <taxon>Bacteria</taxon>
        <taxon>Pseudomonadati</taxon>
        <taxon>Bacteroidota</taxon>
        <taxon>Sphingobacteriia</taxon>
        <taxon>Sphingobacteriales</taxon>
        <taxon>Sphingobacteriaceae</taxon>
        <taxon>Pedobacter</taxon>
    </lineage>
</organism>
<keyword evidence="1" id="KW-0812">Transmembrane</keyword>
<evidence type="ECO:0000313" key="3">
    <source>
        <dbReference type="Proteomes" id="UP000291117"/>
    </source>
</evidence>
<dbReference type="Proteomes" id="UP000291117">
    <property type="component" value="Unassembled WGS sequence"/>
</dbReference>
<dbReference type="EMBL" id="SJSM01000005">
    <property type="protein sequence ID" value="TCC96498.1"/>
    <property type="molecule type" value="Genomic_DNA"/>
</dbReference>